<comment type="subcellular location">
    <subcellularLocation>
        <location evidence="1">Membrane</location>
    </subcellularLocation>
</comment>
<dbReference type="CDD" id="cd00112">
    <property type="entry name" value="LDLa"/>
    <property type="match status" value="1"/>
</dbReference>
<dbReference type="InterPro" id="IPR011106">
    <property type="entry name" value="MANSC_N"/>
</dbReference>
<dbReference type="PROSITE" id="PS50068">
    <property type="entry name" value="LDLRA_2"/>
    <property type="match status" value="1"/>
</dbReference>
<dbReference type="Gene3D" id="2.60.40.10">
    <property type="entry name" value="Immunoglobulins"/>
    <property type="match status" value="1"/>
</dbReference>
<dbReference type="SUPFAM" id="SSF49299">
    <property type="entry name" value="PKD domain"/>
    <property type="match status" value="1"/>
</dbReference>
<dbReference type="SMART" id="SM00131">
    <property type="entry name" value="KU"/>
    <property type="match status" value="2"/>
</dbReference>
<dbReference type="SMART" id="SM00765">
    <property type="entry name" value="MANEC"/>
    <property type="match status" value="1"/>
</dbReference>
<dbReference type="InterPro" id="IPR036880">
    <property type="entry name" value="Kunitz_BPTI_sf"/>
</dbReference>
<keyword evidence="8" id="KW-0812">Transmembrane</keyword>
<feature type="chain" id="PRO_5034652777" evidence="9">
    <location>
        <begin position="29"/>
        <end position="508"/>
    </location>
</feature>
<dbReference type="FunFam" id="4.10.410.10:FF:000006">
    <property type="entry name" value="Serine peptidase inhibitor, Kunitz type 1"/>
    <property type="match status" value="1"/>
</dbReference>
<keyword evidence="4 8" id="KW-0472">Membrane</keyword>
<name>A0A8C5GZF2_GOUWI</name>
<dbReference type="Pfam" id="PF00057">
    <property type="entry name" value="Ldl_recept_a"/>
    <property type="match status" value="1"/>
</dbReference>
<dbReference type="PANTHER" id="PTHR46750">
    <property type="entry name" value="KUNITZ-TYPE PROTEASE INHIBITOR 1"/>
    <property type="match status" value="1"/>
</dbReference>
<feature type="signal peptide" evidence="9">
    <location>
        <begin position="1"/>
        <end position="28"/>
    </location>
</feature>
<dbReference type="InterPro" id="IPR002172">
    <property type="entry name" value="LDrepeatLR_classA_rpt"/>
</dbReference>
<keyword evidence="2 9" id="KW-0732">Signal</keyword>
<dbReference type="PROSITE" id="PS01209">
    <property type="entry name" value="LDLRA_1"/>
    <property type="match status" value="1"/>
</dbReference>
<evidence type="ECO:0000313" key="12">
    <source>
        <dbReference type="Ensembl" id="ENSGWIP00000037076.1"/>
    </source>
</evidence>
<dbReference type="PROSITE" id="PS50986">
    <property type="entry name" value="MANSC"/>
    <property type="match status" value="1"/>
</dbReference>
<dbReference type="PROSITE" id="PS00280">
    <property type="entry name" value="BPTI_KUNITZ_1"/>
    <property type="match status" value="2"/>
</dbReference>
<dbReference type="InterPro" id="IPR036055">
    <property type="entry name" value="LDL_receptor-like_sf"/>
</dbReference>
<organism evidence="12 13">
    <name type="scientific">Gouania willdenowi</name>
    <name type="common">Blunt-snouted clingfish</name>
    <name type="synonym">Lepadogaster willdenowi</name>
    <dbReference type="NCBI Taxonomy" id="441366"/>
    <lineage>
        <taxon>Eukaryota</taxon>
        <taxon>Metazoa</taxon>
        <taxon>Chordata</taxon>
        <taxon>Craniata</taxon>
        <taxon>Vertebrata</taxon>
        <taxon>Euteleostomi</taxon>
        <taxon>Actinopterygii</taxon>
        <taxon>Neopterygii</taxon>
        <taxon>Teleostei</taxon>
        <taxon>Neoteleostei</taxon>
        <taxon>Acanthomorphata</taxon>
        <taxon>Ovalentaria</taxon>
        <taxon>Blenniimorphae</taxon>
        <taxon>Blenniiformes</taxon>
        <taxon>Gobiesocoidei</taxon>
        <taxon>Gobiesocidae</taxon>
        <taxon>Gobiesocinae</taxon>
        <taxon>Gouania</taxon>
    </lineage>
</organism>
<accession>A0A8C5GZF2</accession>
<dbReference type="Pfam" id="PF22352">
    <property type="entry name" value="K319L-like_PKD"/>
    <property type="match status" value="1"/>
</dbReference>
<keyword evidence="13" id="KW-1185">Reference proteome</keyword>
<reference evidence="12" key="1">
    <citation type="submission" date="2025-08" db="UniProtKB">
        <authorList>
            <consortium name="Ensembl"/>
        </authorList>
    </citation>
    <scope>IDENTIFICATION</scope>
</reference>
<dbReference type="GO" id="GO:0005886">
    <property type="term" value="C:plasma membrane"/>
    <property type="evidence" value="ECO:0007669"/>
    <property type="project" value="TreeGrafter"/>
</dbReference>
<dbReference type="PRINTS" id="PR00759">
    <property type="entry name" value="BASICPTASE"/>
</dbReference>
<evidence type="ECO:0000256" key="4">
    <source>
        <dbReference type="ARBA" id="ARBA00023136"/>
    </source>
</evidence>
<dbReference type="CDD" id="cd00146">
    <property type="entry name" value="PKD"/>
    <property type="match status" value="1"/>
</dbReference>
<dbReference type="InterPro" id="IPR023415">
    <property type="entry name" value="LDLR_class-A_CS"/>
</dbReference>
<evidence type="ECO:0000256" key="1">
    <source>
        <dbReference type="ARBA" id="ARBA00004370"/>
    </source>
</evidence>
<keyword evidence="3 8" id="KW-1133">Transmembrane helix</keyword>
<dbReference type="CDD" id="cd22624">
    <property type="entry name" value="Kunitz_HAI1_2-like"/>
    <property type="match status" value="1"/>
</dbReference>
<dbReference type="InterPro" id="IPR020901">
    <property type="entry name" value="Prtase_inh_Kunz-CS"/>
</dbReference>
<feature type="disulfide bond" evidence="7">
    <location>
        <begin position="325"/>
        <end position="343"/>
    </location>
</feature>
<evidence type="ECO:0000256" key="7">
    <source>
        <dbReference type="PROSITE-ProRule" id="PRU00124"/>
    </source>
</evidence>
<dbReference type="PANTHER" id="PTHR46750:SF1">
    <property type="entry name" value="KUNITZ-TYPE PROTEASE INHIBITOR 1"/>
    <property type="match status" value="1"/>
</dbReference>
<dbReference type="Gene3D" id="4.10.410.10">
    <property type="entry name" value="Pancreatic trypsin inhibitor Kunitz domain"/>
    <property type="match status" value="2"/>
</dbReference>
<sequence>MVGPSSSSSSLTPLPPLPLLLLLITCSADVREDCDLRAGRQDFMLDVEDAVIAGAALLETTRVPVAEDCERACCGNARCDLAQLEPPTAEGRRACGLFACVHRNRYVCRFVHQPGFDTYIRVGVFTKYLEGPQGAGGHIPTTSTDHQLSSTSVVGRDVIVQPGDSVLLNGTESFSVNSDIRDYRWEELSGENSLRMEKTSLVDQVRLSNLLPGQYIIQLTVTDGNRNQHSTNASVIVLSPEKTSLYCRAPVKVGPCRASFPRWRYNSSTGSCEHFVYGGCKGNNNNYVFEKECVSACRGVTASSERSVSPAKVCGSACASDHITCSDGCCLHRSLECDGVTHCINQSDEEHCSKLNQTFNRLLSISVDHRKAVCTEPPVTGPCRASFSRWFYNPLDQKCSLFTYGGCLGNNNNFHDEATCGDACSGITEKDVFSRGLFEHFKDDESDSGSIALAVILAVAILALLAVCLYCFLQNRKKRSHRPVATGPAPMALSEQDTLVYNSTTKPV</sequence>
<evidence type="ECO:0000259" key="10">
    <source>
        <dbReference type="PROSITE" id="PS50279"/>
    </source>
</evidence>
<reference evidence="12" key="2">
    <citation type="submission" date="2025-09" db="UniProtKB">
        <authorList>
            <consortium name="Ensembl"/>
        </authorList>
    </citation>
    <scope>IDENTIFICATION</scope>
</reference>
<keyword evidence="5 7" id="KW-1015">Disulfide bond</keyword>
<proteinExistence type="predicted"/>
<dbReference type="Ensembl" id="ENSGWIT00000040380.1">
    <property type="protein sequence ID" value="ENSGWIP00000037076.1"/>
    <property type="gene ID" value="ENSGWIG00000019052.1"/>
</dbReference>
<dbReference type="Proteomes" id="UP000694680">
    <property type="component" value="Unassembled WGS sequence"/>
</dbReference>
<dbReference type="SUPFAM" id="SSF57424">
    <property type="entry name" value="LDL receptor-like module"/>
    <property type="match status" value="1"/>
</dbReference>
<feature type="transmembrane region" description="Helical" evidence="8">
    <location>
        <begin position="451"/>
        <end position="473"/>
    </location>
</feature>
<protein>
    <submittedName>
        <fullName evidence="12">Kunitz-type protease inhibitor 1-like</fullName>
    </submittedName>
</protein>
<evidence type="ECO:0000256" key="8">
    <source>
        <dbReference type="SAM" id="Phobius"/>
    </source>
</evidence>
<dbReference type="GO" id="GO:0004867">
    <property type="term" value="F:serine-type endopeptidase inhibitor activity"/>
    <property type="evidence" value="ECO:0007669"/>
    <property type="project" value="InterPro"/>
</dbReference>
<evidence type="ECO:0000313" key="13">
    <source>
        <dbReference type="Proteomes" id="UP000694680"/>
    </source>
</evidence>
<gene>
    <name evidence="12" type="primary">LOC114458189</name>
</gene>
<feature type="domain" description="MANSC" evidence="11">
    <location>
        <begin position="39"/>
        <end position="119"/>
    </location>
</feature>
<feature type="disulfide bond" evidence="7">
    <location>
        <begin position="337"/>
        <end position="352"/>
    </location>
</feature>
<dbReference type="AlphaFoldDB" id="A0A8C5GZF2"/>
<dbReference type="Pfam" id="PF00014">
    <property type="entry name" value="Kunitz_BPTI"/>
    <property type="match status" value="2"/>
</dbReference>
<evidence type="ECO:0000259" key="11">
    <source>
        <dbReference type="PROSITE" id="PS50986"/>
    </source>
</evidence>
<evidence type="ECO:0000256" key="3">
    <source>
        <dbReference type="ARBA" id="ARBA00022989"/>
    </source>
</evidence>
<dbReference type="GO" id="GO:0060429">
    <property type="term" value="P:epithelium development"/>
    <property type="evidence" value="ECO:0007669"/>
    <property type="project" value="TreeGrafter"/>
</dbReference>
<evidence type="ECO:0000256" key="2">
    <source>
        <dbReference type="ARBA" id="ARBA00022729"/>
    </source>
</evidence>
<dbReference type="GO" id="GO:0030198">
    <property type="term" value="P:extracellular matrix organization"/>
    <property type="evidence" value="ECO:0007669"/>
    <property type="project" value="TreeGrafter"/>
</dbReference>
<dbReference type="InterPro" id="IPR002223">
    <property type="entry name" value="Kunitz_BPTI"/>
</dbReference>
<feature type="disulfide bond" evidence="7">
    <location>
        <begin position="318"/>
        <end position="330"/>
    </location>
</feature>
<dbReference type="InterPro" id="IPR035986">
    <property type="entry name" value="PKD_dom_sf"/>
</dbReference>
<feature type="domain" description="BPTI/Kunitz inhibitor" evidence="10">
    <location>
        <begin position="374"/>
        <end position="424"/>
    </location>
</feature>
<dbReference type="CDD" id="cd22623">
    <property type="entry name" value="Kunitz_HAI1_1-like"/>
    <property type="match status" value="1"/>
</dbReference>
<keyword evidence="6" id="KW-0325">Glycoprotein</keyword>
<dbReference type="SMART" id="SM00192">
    <property type="entry name" value="LDLa"/>
    <property type="match status" value="1"/>
</dbReference>
<dbReference type="InterPro" id="IPR013783">
    <property type="entry name" value="Ig-like_fold"/>
</dbReference>
<dbReference type="Pfam" id="PF07502">
    <property type="entry name" value="MANEC"/>
    <property type="match status" value="1"/>
</dbReference>
<dbReference type="PROSITE" id="PS50279">
    <property type="entry name" value="BPTI_KUNITZ_2"/>
    <property type="match status" value="2"/>
</dbReference>
<dbReference type="GO" id="GO:0008544">
    <property type="term" value="P:epidermis development"/>
    <property type="evidence" value="ECO:0007669"/>
    <property type="project" value="TreeGrafter"/>
</dbReference>
<evidence type="ECO:0000256" key="9">
    <source>
        <dbReference type="SAM" id="SignalP"/>
    </source>
</evidence>
<evidence type="ECO:0000256" key="5">
    <source>
        <dbReference type="ARBA" id="ARBA00023157"/>
    </source>
</evidence>
<feature type="domain" description="BPTI/Kunitz inhibitor" evidence="10">
    <location>
        <begin position="247"/>
        <end position="297"/>
    </location>
</feature>
<dbReference type="InterPro" id="IPR013980">
    <property type="entry name" value="MANSC_dom"/>
</dbReference>
<dbReference type="SUPFAM" id="SSF57362">
    <property type="entry name" value="BPTI-like"/>
    <property type="match status" value="2"/>
</dbReference>
<dbReference type="Gene3D" id="4.10.400.10">
    <property type="entry name" value="Low-density Lipoprotein Receptor"/>
    <property type="match status" value="1"/>
</dbReference>
<evidence type="ECO:0000256" key="6">
    <source>
        <dbReference type="ARBA" id="ARBA00023180"/>
    </source>
</evidence>